<name>A0A7G6Y9F5_9MICO</name>
<keyword evidence="12" id="KW-0762">Sugar transport</keyword>
<evidence type="ECO:0000313" key="13">
    <source>
        <dbReference type="Proteomes" id="UP000515511"/>
    </source>
</evidence>
<accession>A0A7G6Y9F5</accession>
<comment type="subcellular location">
    <subcellularLocation>
        <location evidence="1">Cytoplasm</location>
    </subcellularLocation>
</comment>
<keyword evidence="5" id="KW-0808">Transferase</keyword>
<dbReference type="InterPro" id="IPR016152">
    <property type="entry name" value="PTrfase/Anion_transptr"/>
</dbReference>
<proteinExistence type="predicted"/>
<keyword evidence="3" id="KW-0963">Cytoplasm</keyword>
<evidence type="ECO:0000256" key="2">
    <source>
        <dbReference type="ARBA" id="ARBA00022448"/>
    </source>
</evidence>
<sequence>MPLPPLPDTAVTVGAHASDWRDAVGLAGEALARSGATEESYSARMVQVIEEFGAYIVIAPGLALAHARPGPDVNHDGLSVVTLDDPVVFGHPHNDPVSVVIGLAVTSPEAHVTSVAELANVFNHPESIPALAAAGDVAEVQRILTLSEEEAAR</sequence>
<dbReference type="GO" id="GO:0016301">
    <property type="term" value="F:kinase activity"/>
    <property type="evidence" value="ECO:0007669"/>
    <property type="project" value="UniProtKB-KW"/>
</dbReference>
<keyword evidence="7" id="KW-0418">Kinase</keyword>
<keyword evidence="4" id="KW-0597">Phosphoprotein</keyword>
<dbReference type="KEGG" id="lse:F1C12_08230"/>
<organism evidence="12 13">
    <name type="scientific">Leifsonia shinshuensis</name>
    <dbReference type="NCBI Taxonomy" id="150026"/>
    <lineage>
        <taxon>Bacteria</taxon>
        <taxon>Bacillati</taxon>
        <taxon>Actinomycetota</taxon>
        <taxon>Actinomycetes</taxon>
        <taxon>Micrococcales</taxon>
        <taxon>Microbacteriaceae</taxon>
        <taxon>Leifsonia</taxon>
    </lineage>
</organism>
<dbReference type="Proteomes" id="UP000515511">
    <property type="component" value="Chromosome"/>
</dbReference>
<evidence type="ECO:0000256" key="4">
    <source>
        <dbReference type="ARBA" id="ARBA00022553"/>
    </source>
</evidence>
<dbReference type="AlphaFoldDB" id="A0A7G6Y9F5"/>
<dbReference type="Pfam" id="PF00359">
    <property type="entry name" value="PTS_EIIA_2"/>
    <property type="match status" value="1"/>
</dbReference>
<keyword evidence="2" id="KW-0813">Transport</keyword>
<comment type="function">
    <text evidence="8">The phosphoenolpyruvate-dependent sugar phosphotransferase system (sugar PTS), a major carbohydrate active transport system, catalyzes the phosphorylation of incoming sugar substrates concomitantly with their translocation across the cell membrane. The enzyme II UlaABC PTS system is involved in ascorbate transport.</text>
</comment>
<keyword evidence="6" id="KW-0598">Phosphotransferase system</keyword>
<evidence type="ECO:0000256" key="3">
    <source>
        <dbReference type="ARBA" id="ARBA00022490"/>
    </source>
</evidence>
<evidence type="ECO:0000256" key="8">
    <source>
        <dbReference type="ARBA" id="ARBA00037387"/>
    </source>
</evidence>
<dbReference type="Gene3D" id="3.40.930.10">
    <property type="entry name" value="Mannitol-specific EII, Chain A"/>
    <property type="match status" value="1"/>
</dbReference>
<dbReference type="InterPro" id="IPR002178">
    <property type="entry name" value="PTS_EIIA_type-2_dom"/>
</dbReference>
<gene>
    <name evidence="12" type="ORF">F1C12_08230</name>
</gene>
<dbReference type="PROSITE" id="PS51094">
    <property type="entry name" value="PTS_EIIA_TYPE_2"/>
    <property type="match status" value="1"/>
</dbReference>
<dbReference type="GO" id="GO:0009401">
    <property type="term" value="P:phosphoenolpyruvate-dependent sugar phosphotransferase system"/>
    <property type="evidence" value="ECO:0007669"/>
    <property type="project" value="UniProtKB-KW"/>
</dbReference>
<dbReference type="SUPFAM" id="SSF55804">
    <property type="entry name" value="Phoshotransferase/anion transport protein"/>
    <property type="match status" value="1"/>
</dbReference>
<feature type="domain" description="PTS EIIA type-2" evidence="11">
    <location>
        <begin position="4"/>
        <end position="147"/>
    </location>
</feature>
<dbReference type="GO" id="GO:0005737">
    <property type="term" value="C:cytoplasm"/>
    <property type="evidence" value="ECO:0007669"/>
    <property type="project" value="UniProtKB-SubCell"/>
</dbReference>
<evidence type="ECO:0000313" key="12">
    <source>
        <dbReference type="EMBL" id="QNE35120.1"/>
    </source>
</evidence>
<evidence type="ECO:0000256" key="6">
    <source>
        <dbReference type="ARBA" id="ARBA00022683"/>
    </source>
</evidence>
<dbReference type="PANTHER" id="PTHR36203:SF1">
    <property type="entry name" value="ASCORBATE-SPECIFIC PTS SYSTEM EIIA COMPONENT"/>
    <property type="match status" value="1"/>
</dbReference>
<evidence type="ECO:0000259" key="11">
    <source>
        <dbReference type="PROSITE" id="PS51094"/>
    </source>
</evidence>
<dbReference type="RefSeq" id="WP_185278285.1">
    <property type="nucleotide sequence ID" value="NZ_CP043641.1"/>
</dbReference>
<dbReference type="EMBL" id="CP043641">
    <property type="protein sequence ID" value="QNE35120.1"/>
    <property type="molecule type" value="Genomic_DNA"/>
</dbReference>
<evidence type="ECO:0000256" key="7">
    <source>
        <dbReference type="ARBA" id="ARBA00022777"/>
    </source>
</evidence>
<evidence type="ECO:0000256" key="5">
    <source>
        <dbReference type="ARBA" id="ARBA00022679"/>
    </source>
</evidence>
<evidence type="ECO:0000256" key="1">
    <source>
        <dbReference type="ARBA" id="ARBA00004496"/>
    </source>
</evidence>
<reference evidence="13" key="1">
    <citation type="submission" date="2019-09" db="EMBL/GenBank/DDBJ databases">
        <title>Antimicrobial potential of Antarctic Bacteria.</title>
        <authorList>
            <person name="Benaud N."/>
            <person name="Edwards R.J."/>
            <person name="Ferrari B.C."/>
        </authorList>
    </citation>
    <scope>NUCLEOTIDE SEQUENCE [LARGE SCALE GENOMIC DNA]</scope>
    <source>
        <strain evidence="13">INR9</strain>
    </source>
</reference>
<evidence type="ECO:0000256" key="9">
    <source>
        <dbReference type="ARBA" id="ARBA00041175"/>
    </source>
</evidence>
<dbReference type="PANTHER" id="PTHR36203">
    <property type="entry name" value="ASCORBATE-SPECIFIC PTS SYSTEM EIIA COMPONENT"/>
    <property type="match status" value="1"/>
</dbReference>
<dbReference type="InterPro" id="IPR051351">
    <property type="entry name" value="Ascorbate-PTS_EIIA_comp"/>
</dbReference>
<evidence type="ECO:0000256" key="10">
    <source>
        <dbReference type="ARBA" id="ARBA00042072"/>
    </source>
</evidence>
<protein>
    <recommendedName>
        <fullName evidence="9">Ascorbate-specific PTS system EIIA component</fullName>
    </recommendedName>
    <alternativeName>
        <fullName evidence="10">Ascorbate-specific phosphotransferase enzyme IIA component</fullName>
    </alternativeName>
</protein>